<dbReference type="eggNOG" id="COG4852">
    <property type="taxonomic scope" value="Bacteria"/>
</dbReference>
<comment type="caution">
    <text evidence="2">The sequence shown here is derived from an EMBL/GenBank/DDBJ whole genome shotgun (WGS) entry which is preliminary data.</text>
</comment>
<name>A0A081CUK8_9HYPH</name>
<sequence>MEYLIAYVGTAIVFFGFDFLWLSKLAIGFYKREIGGLMLAKPNFAAAGIFYLFYIAGIVYFAVMPALSGDGWQSALVSGAILGFIGYGTYDMTNLSTLKGWSWKVCVIDIIWGTVLTGAAAVGGYWLVQAVA</sequence>
<feature type="transmembrane region" description="Helical" evidence="1">
    <location>
        <begin position="75"/>
        <end position="93"/>
    </location>
</feature>
<evidence type="ECO:0008006" key="4">
    <source>
        <dbReference type="Google" id="ProtNLM"/>
    </source>
</evidence>
<evidence type="ECO:0000313" key="3">
    <source>
        <dbReference type="Proteomes" id="UP000028701"/>
    </source>
</evidence>
<evidence type="ECO:0000313" key="2">
    <source>
        <dbReference type="EMBL" id="GAK70354.1"/>
    </source>
</evidence>
<keyword evidence="1" id="KW-0812">Transmembrane</keyword>
<dbReference type="AlphaFoldDB" id="A0A081CUK8"/>
<dbReference type="EMBL" id="BBJU01000011">
    <property type="protein sequence ID" value="GAK70354.1"/>
    <property type="molecule type" value="Genomic_DNA"/>
</dbReference>
<evidence type="ECO:0000256" key="1">
    <source>
        <dbReference type="SAM" id="Phobius"/>
    </source>
</evidence>
<proteinExistence type="predicted"/>
<feature type="transmembrane region" description="Helical" evidence="1">
    <location>
        <begin position="105"/>
        <end position="128"/>
    </location>
</feature>
<dbReference type="Proteomes" id="UP000028701">
    <property type="component" value="Unassembled WGS sequence"/>
</dbReference>
<keyword evidence="1" id="KW-0472">Membrane</keyword>
<keyword evidence="1" id="KW-1133">Transmembrane helix</keyword>
<dbReference type="OrthoDB" id="166547at2"/>
<protein>
    <recommendedName>
        <fullName evidence="4">DUF2177 domain-containing protein</fullName>
    </recommendedName>
</protein>
<dbReference type="RefSeq" id="WP_045229948.1">
    <property type="nucleotide sequence ID" value="NZ_BBJU01000011.1"/>
</dbReference>
<accession>A0A081CUK8</accession>
<dbReference type="InterPro" id="IPR018687">
    <property type="entry name" value="DUF2177_membr"/>
</dbReference>
<reference evidence="2 3" key="1">
    <citation type="submission" date="2014-08" db="EMBL/GenBank/DDBJ databases">
        <title>Whole genome shotgun sequence of Rhizobium rubi NBRC 13261.</title>
        <authorList>
            <person name="Katano-Makiyama Y."/>
            <person name="Hosoyama A."/>
            <person name="Hashimoto M."/>
            <person name="Hosoyama Y."/>
            <person name="Noguchi M."/>
            <person name="Tsuchikane K."/>
            <person name="Uohara A."/>
            <person name="Ohji S."/>
            <person name="Ichikawa N."/>
            <person name="Kimura A."/>
            <person name="Yamazoe A."/>
            <person name="Fujita N."/>
        </authorList>
    </citation>
    <scope>NUCLEOTIDE SEQUENCE [LARGE SCALE GENOMIC DNA]</scope>
    <source>
        <strain evidence="2 3">NBRC 13261</strain>
    </source>
</reference>
<organism evidence="2 3">
    <name type="scientific">Agrobacterium rubi TR3 = NBRC 13261</name>
    <dbReference type="NCBI Taxonomy" id="1368415"/>
    <lineage>
        <taxon>Bacteria</taxon>
        <taxon>Pseudomonadati</taxon>
        <taxon>Pseudomonadota</taxon>
        <taxon>Alphaproteobacteria</taxon>
        <taxon>Hyphomicrobiales</taxon>
        <taxon>Rhizobiaceae</taxon>
        <taxon>Rhizobium/Agrobacterium group</taxon>
        <taxon>Agrobacterium</taxon>
    </lineage>
</organism>
<feature type="transmembrane region" description="Helical" evidence="1">
    <location>
        <begin position="6"/>
        <end position="23"/>
    </location>
</feature>
<dbReference type="Pfam" id="PF09945">
    <property type="entry name" value="DUF2177"/>
    <property type="match status" value="1"/>
</dbReference>
<feature type="transmembrane region" description="Helical" evidence="1">
    <location>
        <begin position="44"/>
        <end position="63"/>
    </location>
</feature>
<gene>
    <name evidence="2" type="ORF">RRU01S_11_00070</name>
</gene>